<evidence type="ECO:0000313" key="3">
    <source>
        <dbReference type="Proteomes" id="UP000195781"/>
    </source>
</evidence>
<feature type="transmembrane region" description="Helical" evidence="1">
    <location>
        <begin position="112"/>
        <end position="139"/>
    </location>
</feature>
<feature type="transmembrane region" description="Helical" evidence="1">
    <location>
        <begin position="359"/>
        <end position="379"/>
    </location>
</feature>
<protein>
    <submittedName>
        <fullName evidence="2">Uncharacterized protein</fullName>
    </submittedName>
</protein>
<keyword evidence="1" id="KW-1133">Transmembrane helix</keyword>
<dbReference type="AlphaFoldDB" id="A0A1Y3XSB4"/>
<feature type="transmembrane region" description="Helical" evidence="1">
    <location>
        <begin position="419"/>
        <end position="446"/>
    </location>
</feature>
<dbReference type="EMBL" id="NFIE01000014">
    <property type="protein sequence ID" value="OUN87991.1"/>
    <property type="molecule type" value="Genomic_DNA"/>
</dbReference>
<keyword evidence="1" id="KW-0812">Transmembrane</keyword>
<feature type="transmembrane region" description="Helical" evidence="1">
    <location>
        <begin position="317"/>
        <end position="338"/>
    </location>
</feature>
<reference evidence="3" key="1">
    <citation type="submission" date="2017-04" db="EMBL/GenBank/DDBJ databases">
        <title>Function of individual gut microbiota members based on whole genome sequencing of pure cultures obtained from chicken caecum.</title>
        <authorList>
            <person name="Medvecky M."/>
            <person name="Cejkova D."/>
            <person name="Polansky O."/>
            <person name="Karasova D."/>
            <person name="Kubasova T."/>
            <person name="Cizek A."/>
            <person name="Rychlik I."/>
        </authorList>
    </citation>
    <scope>NUCLEOTIDE SEQUENCE [LARGE SCALE GENOMIC DNA]</scope>
    <source>
        <strain evidence="3">An5</strain>
    </source>
</reference>
<evidence type="ECO:0000256" key="1">
    <source>
        <dbReference type="SAM" id="Phobius"/>
    </source>
</evidence>
<dbReference type="OrthoDB" id="8040700at2"/>
<dbReference type="Proteomes" id="UP000195781">
    <property type="component" value="Unassembled WGS sequence"/>
</dbReference>
<feature type="transmembrane region" description="Helical" evidence="1">
    <location>
        <begin position="28"/>
        <end position="46"/>
    </location>
</feature>
<keyword evidence="3" id="KW-1185">Reference proteome</keyword>
<feature type="transmembrane region" description="Helical" evidence="1">
    <location>
        <begin position="391"/>
        <end position="412"/>
    </location>
</feature>
<organism evidence="2 3">
    <name type="scientific">[Collinsella] massiliensis</name>
    <dbReference type="NCBI Taxonomy" id="1232426"/>
    <lineage>
        <taxon>Bacteria</taxon>
        <taxon>Bacillati</taxon>
        <taxon>Actinomycetota</taxon>
        <taxon>Coriobacteriia</taxon>
        <taxon>Coriobacteriales</taxon>
        <taxon>Coriobacteriaceae</taxon>
        <taxon>Enorma</taxon>
    </lineage>
</organism>
<name>A0A1Y3XSB4_9ACTN</name>
<feature type="transmembrane region" description="Helical" evidence="1">
    <location>
        <begin position="160"/>
        <end position="181"/>
    </location>
</feature>
<feature type="transmembrane region" description="Helical" evidence="1">
    <location>
        <begin position="235"/>
        <end position="255"/>
    </location>
</feature>
<proteinExistence type="predicted"/>
<feature type="transmembrane region" description="Helical" evidence="1">
    <location>
        <begin position="82"/>
        <end position="106"/>
    </location>
</feature>
<sequence length="630" mass="69003">MGFWGVVAALLIPTSTWRAALRMPRAALAGIVAVTVLFAAFTWFYLARYSFAPTWDEQTYWYYTLDFNDVLRRSVIEAFHELVVSIFYMNYNYLMSWVLSLPVAIAQGWSPSMFALVLLFLVPAALMVTAFVGRLAGLLSEGEGAADGNAARADDRATGVAARSALIVALFTLVLCAPVVLHPAFDGLMDAPAYVLFLAVTIALVDRGFTASPARALAVGIGVCGTFLLRRYFFYGVMGLAVGAVVLWVWRLVQVKAGERGALFKRLLRGLGIIVAVFLAVAVVFYKFIYMSLFGGQTTAYQAYFRFDSLADRLSEMASSLGIAVIVLALVAMVALLVRGKRHRGDARADASGSQGVGEALPVWVSCLLMAVVTLGMFWRTQDLGMQHWYLFIGQAFVVLFAPLFACLRLVCARGSRPAVAFGASTALVVIAVAGLAQSFTLIPFVPGISAVLPMRLQEPRIEADLDERRALISYLTDITGGVDTVYFTCASWEINSTLPIGVVLPASTEYPIETADADVDLRDGFNTAFFDASYVVATNPVQTHLVDGTERIVETLNRLVQDPDGVIGAHYELLRTFAFADGLEVYVYERVEPFSADDVAYVQGIFDEIYPEHPELFHDRFEEYLEELG</sequence>
<evidence type="ECO:0000313" key="2">
    <source>
        <dbReference type="EMBL" id="OUN87991.1"/>
    </source>
</evidence>
<keyword evidence="1" id="KW-0472">Membrane</keyword>
<gene>
    <name evidence="2" type="ORF">B5G02_06910</name>
</gene>
<comment type="caution">
    <text evidence="2">The sequence shown here is derived from an EMBL/GenBank/DDBJ whole genome shotgun (WGS) entry which is preliminary data.</text>
</comment>
<feature type="transmembrane region" description="Helical" evidence="1">
    <location>
        <begin position="267"/>
        <end position="289"/>
    </location>
</feature>
<accession>A0A1Y3XSB4</accession>